<accession>A0A5Q6PDH3</accession>
<sequence>MLNKSNSRLNNRDLNNPFEMKNTGKPVLVGFFAKKTTQNCVVGMGKAINLRQLKNQFPD</sequence>
<dbReference type="RefSeq" id="WP_032474584.1">
    <property type="nucleotide sequence ID" value="NZ_AP028804.1"/>
</dbReference>
<dbReference type="EMBL" id="VUAA01000033">
    <property type="protein sequence ID" value="KAA1252917.1"/>
    <property type="molecule type" value="Genomic_DNA"/>
</dbReference>
<gene>
    <name evidence="2" type="ORF">F0M16_20240</name>
</gene>
<comment type="caution">
    <text evidence="2">The sequence shown here is derived from an EMBL/GenBank/DDBJ whole genome shotgun (WGS) entry which is preliminary data.</text>
</comment>
<proteinExistence type="predicted"/>
<dbReference type="AlphaFoldDB" id="A0A5Q6PDH3"/>
<name>A0A5Q6PDH3_VIBCL</name>
<dbReference type="Proteomes" id="UP000323225">
    <property type="component" value="Unassembled WGS sequence"/>
</dbReference>
<feature type="compositionally biased region" description="Low complexity" evidence="1">
    <location>
        <begin position="1"/>
        <end position="16"/>
    </location>
</feature>
<evidence type="ECO:0000313" key="2">
    <source>
        <dbReference type="EMBL" id="KAA1252917.1"/>
    </source>
</evidence>
<protein>
    <submittedName>
        <fullName evidence="2">Uncharacterized protein</fullName>
    </submittedName>
</protein>
<reference evidence="2 3" key="1">
    <citation type="submission" date="2019-09" db="EMBL/GenBank/DDBJ databases">
        <authorList>
            <person name="Kritzky A."/>
            <person name="Schelkanova E.Y."/>
            <person name="Alkhova Z.V."/>
            <person name="Smirnova N.I."/>
        </authorList>
    </citation>
    <scope>NUCLEOTIDE SEQUENCE [LARGE SCALE GENOMIC DNA]</scope>
    <source>
        <strain evidence="2 3">M1526</strain>
    </source>
</reference>
<feature type="region of interest" description="Disordered" evidence="1">
    <location>
        <begin position="1"/>
        <end position="20"/>
    </location>
</feature>
<organism evidence="2 3">
    <name type="scientific">Vibrio cholerae</name>
    <dbReference type="NCBI Taxonomy" id="666"/>
    <lineage>
        <taxon>Bacteria</taxon>
        <taxon>Pseudomonadati</taxon>
        <taxon>Pseudomonadota</taxon>
        <taxon>Gammaproteobacteria</taxon>
        <taxon>Vibrionales</taxon>
        <taxon>Vibrionaceae</taxon>
        <taxon>Vibrio</taxon>
    </lineage>
</organism>
<evidence type="ECO:0000313" key="3">
    <source>
        <dbReference type="Proteomes" id="UP000323225"/>
    </source>
</evidence>
<evidence type="ECO:0000256" key="1">
    <source>
        <dbReference type="SAM" id="MobiDB-lite"/>
    </source>
</evidence>